<comment type="caution">
    <text evidence="2">The sequence shown here is derived from an EMBL/GenBank/DDBJ whole genome shotgun (WGS) entry which is preliminary data.</text>
</comment>
<sequence length="220" mass="24348">MVFGHCNPLDALCLALANSQLMQISALTSLKAPTVRESKQPLLWRLIPLQSASSTDSRSSDLTANRFEHVALQGLRSPREDPQPADFTRESSFFLVSLDYLTFFVSPPASPQRTQPHDLSPRPARRCALSRTHLPPLPPDLPSRKSHGPKQANGEVAQVFQARRQGRKEATGLGTLCRVHEMAADAEELLEGENGECGRANPAFEDFDDKDHRVQTCLLE</sequence>
<evidence type="ECO:0000313" key="2">
    <source>
        <dbReference type="EMBL" id="KAF2870645.1"/>
    </source>
</evidence>
<organism evidence="2 3">
    <name type="scientific">Massariosphaeria phaeospora</name>
    <dbReference type="NCBI Taxonomy" id="100035"/>
    <lineage>
        <taxon>Eukaryota</taxon>
        <taxon>Fungi</taxon>
        <taxon>Dikarya</taxon>
        <taxon>Ascomycota</taxon>
        <taxon>Pezizomycotina</taxon>
        <taxon>Dothideomycetes</taxon>
        <taxon>Pleosporomycetidae</taxon>
        <taxon>Pleosporales</taxon>
        <taxon>Pleosporales incertae sedis</taxon>
        <taxon>Massariosphaeria</taxon>
    </lineage>
</organism>
<name>A0A7C8MMM2_9PLEO</name>
<gene>
    <name evidence="2" type="ORF">BDV95DRAFT_65220</name>
</gene>
<feature type="region of interest" description="Disordered" evidence="1">
    <location>
        <begin position="130"/>
        <end position="153"/>
    </location>
</feature>
<dbReference type="EMBL" id="JAADJZ010000013">
    <property type="protein sequence ID" value="KAF2870645.1"/>
    <property type="molecule type" value="Genomic_DNA"/>
</dbReference>
<dbReference type="Proteomes" id="UP000481861">
    <property type="component" value="Unassembled WGS sequence"/>
</dbReference>
<reference evidence="2 3" key="1">
    <citation type="submission" date="2020-01" db="EMBL/GenBank/DDBJ databases">
        <authorList>
            <consortium name="DOE Joint Genome Institute"/>
            <person name="Haridas S."/>
            <person name="Albert R."/>
            <person name="Binder M."/>
            <person name="Bloem J."/>
            <person name="Labutti K."/>
            <person name="Salamov A."/>
            <person name="Andreopoulos B."/>
            <person name="Baker S.E."/>
            <person name="Barry K."/>
            <person name="Bills G."/>
            <person name="Bluhm B.H."/>
            <person name="Cannon C."/>
            <person name="Castanera R."/>
            <person name="Culley D.E."/>
            <person name="Daum C."/>
            <person name="Ezra D."/>
            <person name="Gonzalez J.B."/>
            <person name="Henrissat B."/>
            <person name="Kuo A."/>
            <person name="Liang C."/>
            <person name="Lipzen A."/>
            <person name="Lutzoni F."/>
            <person name="Magnuson J."/>
            <person name="Mondo S."/>
            <person name="Nolan M."/>
            <person name="Ohm R."/>
            <person name="Pangilinan J."/>
            <person name="Park H.-J.H."/>
            <person name="Ramirez L."/>
            <person name="Alfaro M."/>
            <person name="Sun H."/>
            <person name="Tritt A."/>
            <person name="Yoshinaga Y."/>
            <person name="Zwiers L.-H.L."/>
            <person name="Turgeon B.G."/>
            <person name="Goodwin S.B."/>
            <person name="Spatafora J.W."/>
            <person name="Crous P.W."/>
            <person name="Grigoriev I.V."/>
        </authorList>
    </citation>
    <scope>NUCLEOTIDE SEQUENCE [LARGE SCALE GENOMIC DNA]</scope>
    <source>
        <strain evidence="2 3">CBS 611.86</strain>
    </source>
</reference>
<evidence type="ECO:0000256" key="1">
    <source>
        <dbReference type="SAM" id="MobiDB-lite"/>
    </source>
</evidence>
<accession>A0A7C8MMM2</accession>
<evidence type="ECO:0000313" key="3">
    <source>
        <dbReference type="Proteomes" id="UP000481861"/>
    </source>
</evidence>
<protein>
    <submittedName>
        <fullName evidence="2">Uncharacterized protein</fullName>
    </submittedName>
</protein>
<proteinExistence type="predicted"/>
<dbReference type="AlphaFoldDB" id="A0A7C8MMM2"/>
<keyword evidence="3" id="KW-1185">Reference proteome</keyword>